<reference evidence="2" key="1">
    <citation type="journal article" date="2014" name="Int. J. Syst. Evol. Microbiol.">
        <title>Complete genome sequence of Corynebacterium casei LMG S-19264T (=DSM 44701T), isolated from a smear-ripened cheese.</title>
        <authorList>
            <consortium name="US DOE Joint Genome Institute (JGI-PGF)"/>
            <person name="Walter F."/>
            <person name="Albersmeier A."/>
            <person name="Kalinowski J."/>
            <person name="Ruckert C."/>
        </authorList>
    </citation>
    <scope>NUCLEOTIDE SEQUENCE</scope>
    <source>
        <strain evidence="2">CGMCC 1.15320</strain>
    </source>
</reference>
<protein>
    <submittedName>
        <fullName evidence="2">Uncharacterized protein</fullName>
    </submittedName>
</protein>
<feature type="region of interest" description="Disordered" evidence="1">
    <location>
        <begin position="254"/>
        <end position="285"/>
    </location>
</feature>
<keyword evidence="3" id="KW-1185">Reference proteome</keyword>
<feature type="compositionally biased region" description="Basic and acidic residues" evidence="1">
    <location>
        <begin position="254"/>
        <end position="264"/>
    </location>
</feature>
<accession>A0A916RWE1</accession>
<organism evidence="2 3">
    <name type="scientific">Nitratireductor aestuarii</name>
    <dbReference type="NCBI Taxonomy" id="1735103"/>
    <lineage>
        <taxon>Bacteria</taxon>
        <taxon>Pseudomonadati</taxon>
        <taxon>Pseudomonadota</taxon>
        <taxon>Alphaproteobacteria</taxon>
        <taxon>Hyphomicrobiales</taxon>
        <taxon>Phyllobacteriaceae</taxon>
        <taxon>Nitratireductor</taxon>
    </lineage>
</organism>
<dbReference type="EMBL" id="BMIF01000009">
    <property type="protein sequence ID" value="GGA74152.1"/>
    <property type="molecule type" value="Genomic_DNA"/>
</dbReference>
<proteinExistence type="predicted"/>
<name>A0A916RWE1_9HYPH</name>
<sequence length="727" mass="77397">MIGKVVIGDVLKNSYVPNISGLVRNDVHAALSKGEQTVGTWGGSSFYWNMQLSDDPKDTVGNSILKDPAEYEKFLSVTSKAMLDTAAKFGITAEQALTALEAQLPAEVVSELVNRVIDYMDGSTISLAGDPERIDGFRTSEADDGSVSWYQLDKDLKRTYVTDPDKVKELNQRREIRLEKGADENWQKSEAGSSDLKLAASNGNTYALHLDGDGKKTSATVTKADGSRIDREYQPNSALGQKKPRYERTYDAHGHMTEERKNLDDGSYTSSTELAAAERAAAEKAEAERAAAESQAAQIAAAERAAAEKAEAERVAAESQAAQIAAAERAAAEKAEAERAAAASQAAQIAAAEKAAAEKAEAERAAAERAAAQIAAAEEARRSREREQEHQRLAEARQRELNQRLQTPPLQINIGSVATQRPSSQYGISLDQPASLNISVYKPPEPPAPEPKLKIEFGQPGQGNFSGGGNVNLPAIAPIPQPRPNLDVPIYKPAPSPGSGSRTGSGTGIFIGVPVLLDLDADGTIDVRPLAIASVPHQAAEAEAPASTTRFDWNSDCIPDPTAWVGPNDGLLAIDLAIDGSAGANGKIDQAKEIAFALWKSEEEIASENADAGSSHGARLTDLEGLRRYFDTNRNNVLDAADDRWSEFRVWRDANQNGVADAGELRTMADVGIKLISLMPASEGARAFSDGSSISGTSYAEMNDGTRMLVGDVALASRPGVLAQHAA</sequence>
<evidence type="ECO:0000256" key="1">
    <source>
        <dbReference type="SAM" id="MobiDB-lite"/>
    </source>
</evidence>
<evidence type="ECO:0000313" key="3">
    <source>
        <dbReference type="Proteomes" id="UP000636264"/>
    </source>
</evidence>
<dbReference type="AlphaFoldDB" id="A0A916RWE1"/>
<dbReference type="Proteomes" id="UP000636264">
    <property type="component" value="Unassembled WGS sequence"/>
</dbReference>
<evidence type="ECO:0000313" key="2">
    <source>
        <dbReference type="EMBL" id="GGA74152.1"/>
    </source>
</evidence>
<reference evidence="2" key="2">
    <citation type="submission" date="2020-09" db="EMBL/GenBank/DDBJ databases">
        <authorList>
            <person name="Sun Q."/>
            <person name="Zhou Y."/>
        </authorList>
    </citation>
    <scope>NUCLEOTIDE SEQUENCE</scope>
    <source>
        <strain evidence="2">CGMCC 1.15320</strain>
    </source>
</reference>
<gene>
    <name evidence="2" type="ORF">GCM10011385_30190</name>
</gene>
<comment type="caution">
    <text evidence="2">The sequence shown here is derived from an EMBL/GenBank/DDBJ whole genome shotgun (WGS) entry which is preliminary data.</text>
</comment>